<reference evidence="2 3" key="1">
    <citation type="submission" date="2020-08" db="EMBL/GenBank/DDBJ databases">
        <title>Bridging the membrane lipid divide: bacteria of the FCB group superphylum have the potential to synthesize archaeal ether lipids.</title>
        <authorList>
            <person name="Villanueva L."/>
            <person name="Von Meijenfeldt F.A.B."/>
            <person name="Westbye A.B."/>
            <person name="Yadav S."/>
            <person name="Hopmans E.C."/>
            <person name="Dutilh B.E."/>
            <person name="Sinninghe Damste J.S."/>
        </authorList>
    </citation>
    <scope>NUCLEOTIDE SEQUENCE [LARGE SCALE GENOMIC DNA]</scope>
    <source>
        <strain evidence="2">NIOZ-UU81</strain>
    </source>
</reference>
<gene>
    <name evidence="2" type="ORF">H8E79_08145</name>
</gene>
<sequence>MSKNQLMFFMVILTLFGTIWGSVRDKQVKVLNKKIAVLDQQLVQEGGEASPVVVELQTQLAAEKAEIVRLREQLIAGAPEGAFADPAELAACTKRVQQLQDALAVAQEKAERMTAAEAKLASLEGMKSKMANTVDTYSAQAQEFSVEVEKNAIHIQALEKALENKNRALGGCNEDLKRARLNMDVLLSQIAAQQESLRILEEARQ</sequence>
<organism evidence="2 3">
    <name type="scientific">Candidatus Desulfatifera sulfidica</name>
    <dbReference type="NCBI Taxonomy" id="2841691"/>
    <lineage>
        <taxon>Bacteria</taxon>
        <taxon>Pseudomonadati</taxon>
        <taxon>Thermodesulfobacteriota</taxon>
        <taxon>Desulfobulbia</taxon>
        <taxon>Desulfobulbales</taxon>
        <taxon>Desulfobulbaceae</taxon>
        <taxon>Candidatus Desulfatifera</taxon>
    </lineage>
</organism>
<protein>
    <submittedName>
        <fullName evidence="2">Uncharacterized protein</fullName>
    </submittedName>
</protein>
<name>A0A8J6NCI7_9BACT</name>
<evidence type="ECO:0000256" key="1">
    <source>
        <dbReference type="SAM" id="Coils"/>
    </source>
</evidence>
<dbReference type="EMBL" id="JACNLK010000077">
    <property type="protein sequence ID" value="MBC8209120.1"/>
    <property type="molecule type" value="Genomic_DNA"/>
</dbReference>
<feature type="coiled-coil region" evidence="1">
    <location>
        <begin position="155"/>
        <end position="203"/>
    </location>
</feature>
<dbReference type="Proteomes" id="UP000599024">
    <property type="component" value="Unassembled WGS sequence"/>
</dbReference>
<feature type="coiled-coil region" evidence="1">
    <location>
        <begin position="53"/>
        <end position="126"/>
    </location>
</feature>
<dbReference type="AlphaFoldDB" id="A0A8J6NCI7"/>
<accession>A0A8J6NCI7</accession>
<evidence type="ECO:0000313" key="3">
    <source>
        <dbReference type="Proteomes" id="UP000599024"/>
    </source>
</evidence>
<evidence type="ECO:0000313" key="2">
    <source>
        <dbReference type="EMBL" id="MBC8209120.1"/>
    </source>
</evidence>
<proteinExistence type="predicted"/>
<comment type="caution">
    <text evidence="2">The sequence shown here is derived from an EMBL/GenBank/DDBJ whole genome shotgun (WGS) entry which is preliminary data.</text>
</comment>
<keyword evidence="1" id="KW-0175">Coiled coil</keyword>